<dbReference type="SUPFAM" id="SSF56935">
    <property type="entry name" value="Porins"/>
    <property type="match status" value="1"/>
</dbReference>
<reference evidence="3" key="1">
    <citation type="submission" date="2012-11" db="EMBL/GenBank/DDBJ databases">
        <authorList>
            <person name="Lucero-Rivera Y.E."/>
            <person name="Tovar-Ramirez D."/>
        </authorList>
    </citation>
    <scope>NUCLEOTIDE SEQUENCE [LARGE SCALE GENOMIC DNA]</scope>
    <source>
        <strain evidence="3">Araruama</strain>
    </source>
</reference>
<keyword evidence="1" id="KW-0472">Membrane</keyword>
<evidence type="ECO:0008006" key="4">
    <source>
        <dbReference type="Google" id="ProtNLM"/>
    </source>
</evidence>
<feature type="transmembrane region" description="Helical" evidence="1">
    <location>
        <begin position="36"/>
        <end position="56"/>
    </location>
</feature>
<evidence type="ECO:0000256" key="1">
    <source>
        <dbReference type="SAM" id="Phobius"/>
    </source>
</evidence>
<gene>
    <name evidence="2" type="ORF">OMM_12964</name>
</gene>
<dbReference type="Gene3D" id="2.40.160.60">
    <property type="entry name" value="Outer membrane protein transport protein (OMPP1/FadL/TodX)"/>
    <property type="match status" value="1"/>
</dbReference>
<name>A0A1V1NUN9_9BACT</name>
<feature type="non-terminal residue" evidence="2">
    <location>
        <position position="407"/>
    </location>
</feature>
<organism evidence="2 3">
    <name type="scientific">Candidatus Magnetoglobus multicellularis str. Araruama</name>
    <dbReference type="NCBI Taxonomy" id="890399"/>
    <lineage>
        <taxon>Bacteria</taxon>
        <taxon>Pseudomonadati</taxon>
        <taxon>Thermodesulfobacteriota</taxon>
        <taxon>Desulfobacteria</taxon>
        <taxon>Desulfobacterales</taxon>
        <taxon>Desulfobacteraceae</taxon>
        <taxon>Candidatus Magnetoglobus</taxon>
    </lineage>
</organism>
<proteinExistence type="predicted"/>
<keyword evidence="1" id="KW-1133">Transmembrane helix</keyword>
<sequence>MNAINKQQLFIILYKSKCQRLFYYAGASKTMRYQKIVIIAICICLNTTSAICFSPTRDFKNRSSFQPVGSGARALGLSAFIAVVDDGTATSWNPGGLSNLKKPEYSMVIELNHLTEKSRFQKNPESSSTDRLWGKNLNYCCFAYPFKYNTTNMAVAISYQRLFDLNREWNFFFHDKKPNEEDKHYINYEQSGSLSAIGLSYSIDLSHKLAIGLTFNIWDHHLCDNSWEIRTKQDMSGFFDDITYSAKYYDIEQFDFKGYNMNLGFLWHISHYFTIGGVVKTPFNADINYRSHNFENEYILSDGNPPQVDESDTISEYSNEHMNMPLSYGLGCLYKLTEDNSWYVAADIYRTHWNKFIYTNCVGDEKSPISGKSIENSDIDPTIQIRMGMEYFYTITETANVIRLRGG</sequence>
<protein>
    <recommendedName>
        <fullName evidence="4">Long-chain fatty acid transport protein</fullName>
    </recommendedName>
</protein>
<comment type="caution">
    <text evidence="2">The sequence shown here is derived from an EMBL/GenBank/DDBJ whole genome shotgun (WGS) entry which is preliminary data.</text>
</comment>
<dbReference type="AlphaFoldDB" id="A0A1V1NUN9"/>
<evidence type="ECO:0000313" key="3">
    <source>
        <dbReference type="Proteomes" id="UP000189670"/>
    </source>
</evidence>
<dbReference type="Proteomes" id="UP000189670">
    <property type="component" value="Unassembled WGS sequence"/>
</dbReference>
<keyword evidence="1" id="KW-0812">Transmembrane</keyword>
<evidence type="ECO:0000313" key="2">
    <source>
        <dbReference type="EMBL" id="ETR66309.1"/>
    </source>
</evidence>
<accession>A0A1V1NUN9</accession>
<dbReference type="EMBL" id="ATBP01002082">
    <property type="protein sequence ID" value="ETR66309.1"/>
    <property type="molecule type" value="Genomic_DNA"/>
</dbReference>